<feature type="transmembrane region" description="Helical" evidence="5">
    <location>
        <begin position="46"/>
        <end position="69"/>
    </location>
</feature>
<organism evidence="6">
    <name type="scientific">Anisakis simplex</name>
    <name type="common">Herring worm</name>
    <dbReference type="NCBI Taxonomy" id="6269"/>
    <lineage>
        <taxon>Eukaryota</taxon>
        <taxon>Metazoa</taxon>
        <taxon>Ecdysozoa</taxon>
        <taxon>Nematoda</taxon>
        <taxon>Chromadorea</taxon>
        <taxon>Rhabditida</taxon>
        <taxon>Spirurina</taxon>
        <taxon>Ascaridomorpha</taxon>
        <taxon>Ascaridoidea</taxon>
        <taxon>Anisakidae</taxon>
        <taxon>Anisakis</taxon>
        <taxon>Anisakis simplex complex</taxon>
    </lineage>
</organism>
<keyword evidence="3 5" id="KW-0472">Membrane</keyword>
<name>A0A0M3KFS9_ANISI</name>
<dbReference type="GO" id="GO:0016020">
    <property type="term" value="C:membrane"/>
    <property type="evidence" value="ECO:0007669"/>
    <property type="project" value="InterPro"/>
</dbReference>
<dbReference type="WBParaSite" id="ASIM_0001984001-mRNA-1">
    <property type="protein sequence ID" value="ASIM_0001984001-mRNA-1"/>
    <property type="gene ID" value="ASIM_0001984001"/>
</dbReference>
<reference evidence="6" key="1">
    <citation type="submission" date="2017-02" db="UniProtKB">
        <authorList>
            <consortium name="WormBaseParasite"/>
        </authorList>
    </citation>
    <scope>IDENTIFICATION</scope>
</reference>
<feature type="compositionally biased region" description="Polar residues" evidence="4">
    <location>
        <begin position="103"/>
        <end position="116"/>
    </location>
</feature>
<evidence type="ECO:0000256" key="5">
    <source>
        <dbReference type="SAM" id="Phobius"/>
    </source>
</evidence>
<evidence type="ECO:0000256" key="1">
    <source>
        <dbReference type="ARBA" id="ARBA00022692"/>
    </source>
</evidence>
<keyword evidence="2 5" id="KW-1133">Transmembrane helix</keyword>
<evidence type="ECO:0000313" key="6">
    <source>
        <dbReference type="WBParaSite" id="ASIM_0001984001-mRNA-1"/>
    </source>
</evidence>
<sequence length="244" mass="27430">LRLSDQLSSAIRYGIMKEAWSGFYSGVITYGGYLLEMDIIRKHGNIFIAVLSMTLVANTAGAIISQWSAFDDGLFASMFIMNVNDSELDKKRSESFKTDRTARNANENSVLSSSKAASIVENSSTAQSDCSDQHRNVRFFMSGTNKVLKNNRHDRLLLALGIFLAILHGLELPAYNILMGRVFAAMREPRHDMIHRLFVTMVMFTCVGFIILVVKTVSVREFCFIVLSETLSFLLPSFLRGRFN</sequence>
<protein>
    <submittedName>
        <fullName evidence="6">Pecanex-like protein</fullName>
    </submittedName>
</protein>
<evidence type="ECO:0000256" key="4">
    <source>
        <dbReference type="SAM" id="MobiDB-lite"/>
    </source>
</evidence>
<dbReference type="AlphaFoldDB" id="A0A0M3KFS9"/>
<feature type="transmembrane region" description="Helical" evidence="5">
    <location>
        <begin position="156"/>
        <end position="175"/>
    </location>
</feature>
<dbReference type="InterPro" id="IPR036640">
    <property type="entry name" value="ABC1_TM_sf"/>
</dbReference>
<dbReference type="Gene3D" id="1.20.1560.10">
    <property type="entry name" value="ABC transporter type 1, transmembrane domain"/>
    <property type="match status" value="1"/>
</dbReference>
<feature type="region of interest" description="Disordered" evidence="4">
    <location>
        <begin position="94"/>
        <end position="116"/>
    </location>
</feature>
<accession>A0A0M3KFS9</accession>
<dbReference type="GO" id="GO:0005524">
    <property type="term" value="F:ATP binding"/>
    <property type="evidence" value="ECO:0007669"/>
    <property type="project" value="InterPro"/>
</dbReference>
<feature type="transmembrane region" description="Helical" evidence="5">
    <location>
        <begin position="196"/>
        <end position="213"/>
    </location>
</feature>
<evidence type="ECO:0000256" key="3">
    <source>
        <dbReference type="ARBA" id="ARBA00023136"/>
    </source>
</evidence>
<keyword evidence="1 5" id="KW-0812">Transmembrane</keyword>
<evidence type="ECO:0000256" key="2">
    <source>
        <dbReference type="ARBA" id="ARBA00022989"/>
    </source>
</evidence>
<proteinExistence type="predicted"/>
<feature type="transmembrane region" description="Helical" evidence="5">
    <location>
        <begin position="219"/>
        <end position="239"/>
    </location>
</feature>